<dbReference type="KEGG" id="ttf:THTE_1062"/>
<proteinExistence type="predicted"/>
<gene>
    <name evidence="2" type="ORF">THTE_1062</name>
</gene>
<sequence length="242" mass="27722">MLREFTPLAAQFLDEFCQQQLEAAGLAFPPVDAFRLAALLRFEVVFDAAHPQRASCVTLRHGPGGQRLIIVRPEERVERLHWAVAHEVGEFLVAEVIRTWGTPVDDVEPPHREWLANQLARRLLVPHRPFFADLQRLDGDLIALKSRFGTASYEVLARRMLDAPDPSVITVVDQGRITFRRSNVLERVPGLTELEEAVWLRAHQTGLHQRGESGNQDVQVWAIHEPGWKREILRTRAAWMNW</sequence>
<accession>A0A286RCH4</accession>
<dbReference type="RefSeq" id="WP_095414190.1">
    <property type="nucleotide sequence ID" value="NZ_CP018477.1"/>
</dbReference>
<keyword evidence="3" id="KW-1185">Reference proteome</keyword>
<dbReference type="InterPro" id="IPR010359">
    <property type="entry name" value="IrrE_HExxH"/>
</dbReference>
<dbReference type="OrthoDB" id="282833at2"/>
<dbReference type="Proteomes" id="UP000215086">
    <property type="component" value="Chromosome"/>
</dbReference>
<evidence type="ECO:0000313" key="3">
    <source>
        <dbReference type="Proteomes" id="UP000215086"/>
    </source>
</evidence>
<organism evidence="2 3">
    <name type="scientific">Thermogutta terrifontis</name>
    <dbReference type="NCBI Taxonomy" id="1331910"/>
    <lineage>
        <taxon>Bacteria</taxon>
        <taxon>Pseudomonadati</taxon>
        <taxon>Planctomycetota</taxon>
        <taxon>Planctomycetia</taxon>
        <taxon>Pirellulales</taxon>
        <taxon>Thermoguttaceae</taxon>
        <taxon>Thermogutta</taxon>
    </lineage>
</organism>
<dbReference type="AlphaFoldDB" id="A0A286RCH4"/>
<name>A0A286RCH4_9BACT</name>
<evidence type="ECO:0000313" key="2">
    <source>
        <dbReference type="EMBL" id="ASV73664.1"/>
    </source>
</evidence>
<reference evidence="2 3" key="1">
    <citation type="journal article" name="Front. Microbiol.">
        <title>Sugar Metabolism of the First Thermophilic Planctomycete Thermogutta terrifontis: Comparative Genomic and Transcriptomic Approaches.</title>
        <authorList>
            <person name="Elcheninov A.G."/>
            <person name="Menzel P."/>
            <person name="Gudbergsdottir S.R."/>
            <person name="Slesarev A.I."/>
            <person name="Kadnikov V.V."/>
            <person name="Krogh A."/>
            <person name="Bonch-Osmolovskaya E.A."/>
            <person name="Peng X."/>
            <person name="Kublanov I.V."/>
        </authorList>
    </citation>
    <scope>NUCLEOTIDE SEQUENCE [LARGE SCALE GENOMIC DNA]</scope>
    <source>
        <strain evidence="2 3">R1</strain>
    </source>
</reference>
<evidence type="ECO:0000259" key="1">
    <source>
        <dbReference type="Pfam" id="PF06114"/>
    </source>
</evidence>
<protein>
    <recommendedName>
        <fullName evidence="1">IrrE N-terminal-like domain-containing protein</fullName>
    </recommendedName>
</protein>
<feature type="domain" description="IrrE N-terminal-like" evidence="1">
    <location>
        <begin position="60"/>
        <end position="160"/>
    </location>
</feature>
<dbReference type="EMBL" id="CP018477">
    <property type="protein sequence ID" value="ASV73664.1"/>
    <property type="molecule type" value="Genomic_DNA"/>
</dbReference>
<dbReference type="Pfam" id="PF06114">
    <property type="entry name" value="Peptidase_M78"/>
    <property type="match status" value="1"/>
</dbReference>